<organism evidence="1 2">
    <name type="scientific">Schizothecium vesticola</name>
    <dbReference type="NCBI Taxonomy" id="314040"/>
    <lineage>
        <taxon>Eukaryota</taxon>
        <taxon>Fungi</taxon>
        <taxon>Dikarya</taxon>
        <taxon>Ascomycota</taxon>
        <taxon>Pezizomycotina</taxon>
        <taxon>Sordariomycetes</taxon>
        <taxon>Sordariomycetidae</taxon>
        <taxon>Sordariales</taxon>
        <taxon>Schizotheciaceae</taxon>
        <taxon>Schizothecium</taxon>
    </lineage>
</organism>
<gene>
    <name evidence="1" type="ORF">B0T18DRAFT_486976</name>
</gene>
<evidence type="ECO:0000313" key="2">
    <source>
        <dbReference type="Proteomes" id="UP001172155"/>
    </source>
</evidence>
<sequence>MTRRRVRGRGMIRGLQIHTLKFHHQVQLRAKCFIMASLAFPKLAKKATLSDGTTYGCIYVPAAPSKPTFLLLHGAPSSTYVHNKHLFSCLIYIAVGFVFVDTKLDPAVELQQCTMGGEEILSLFRLCPNLQSQTYSCGGACHGDEQFSPDEAAGAVLTEALNLR</sequence>
<proteinExistence type="predicted"/>
<protein>
    <submittedName>
        <fullName evidence="1">Uncharacterized protein</fullName>
    </submittedName>
</protein>
<dbReference type="Proteomes" id="UP001172155">
    <property type="component" value="Unassembled WGS sequence"/>
</dbReference>
<accession>A0AA40K849</accession>
<evidence type="ECO:0000313" key="1">
    <source>
        <dbReference type="EMBL" id="KAK0748922.1"/>
    </source>
</evidence>
<dbReference type="EMBL" id="JAUKUD010000003">
    <property type="protein sequence ID" value="KAK0748922.1"/>
    <property type="molecule type" value="Genomic_DNA"/>
</dbReference>
<reference evidence="1" key="1">
    <citation type="submission" date="2023-06" db="EMBL/GenBank/DDBJ databases">
        <title>Genome-scale phylogeny and comparative genomics of the fungal order Sordariales.</title>
        <authorList>
            <consortium name="Lawrence Berkeley National Laboratory"/>
            <person name="Hensen N."/>
            <person name="Bonometti L."/>
            <person name="Westerberg I."/>
            <person name="Brannstrom I.O."/>
            <person name="Guillou S."/>
            <person name="Cros-Aarteil S."/>
            <person name="Calhoun S."/>
            <person name="Haridas S."/>
            <person name="Kuo A."/>
            <person name="Mondo S."/>
            <person name="Pangilinan J."/>
            <person name="Riley R."/>
            <person name="LaButti K."/>
            <person name="Andreopoulos B."/>
            <person name="Lipzen A."/>
            <person name="Chen C."/>
            <person name="Yanf M."/>
            <person name="Daum C."/>
            <person name="Ng V."/>
            <person name="Clum A."/>
            <person name="Steindorff A."/>
            <person name="Ohm R."/>
            <person name="Martin F."/>
            <person name="Silar P."/>
            <person name="Natvig D."/>
            <person name="Lalanne C."/>
            <person name="Gautier V."/>
            <person name="Ament-velasquez S.L."/>
            <person name="Kruys A."/>
            <person name="Hutchinson M.I."/>
            <person name="Powell A.J."/>
            <person name="Barry K."/>
            <person name="Miller A.N."/>
            <person name="Grigoriev I.V."/>
            <person name="Debuchy R."/>
            <person name="Gladieux P."/>
            <person name="Thoren M.H."/>
            <person name="Johannesson H."/>
        </authorList>
    </citation>
    <scope>NUCLEOTIDE SEQUENCE</scope>
    <source>
        <strain evidence="1">SMH3187-1</strain>
    </source>
</reference>
<name>A0AA40K849_9PEZI</name>
<keyword evidence="2" id="KW-1185">Reference proteome</keyword>
<comment type="caution">
    <text evidence="1">The sequence shown here is derived from an EMBL/GenBank/DDBJ whole genome shotgun (WGS) entry which is preliminary data.</text>
</comment>
<dbReference type="AlphaFoldDB" id="A0AA40K849"/>